<feature type="compositionally biased region" description="Polar residues" evidence="1">
    <location>
        <begin position="280"/>
        <end position="292"/>
    </location>
</feature>
<keyword evidence="2" id="KW-0472">Membrane</keyword>
<keyword evidence="2" id="KW-0812">Transmembrane</keyword>
<evidence type="ECO:0000256" key="3">
    <source>
        <dbReference type="SAM" id="SignalP"/>
    </source>
</evidence>
<evidence type="ECO:0000313" key="4">
    <source>
        <dbReference type="EMBL" id="CUG85579.1"/>
    </source>
</evidence>
<evidence type="ECO:0000256" key="1">
    <source>
        <dbReference type="SAM" id="MobiDB-lite"/>
    </source>
</evidence>
<keyword evidence="5" id="KW-1185">Reference proteome</keyword>
<feature type="transmembrane region" description="Helical" evidence="2">
    <location>
        <begin position="405"/>
        <end position="434"/>
    </location>
</feature>
<proteinExistence type="predicted"/>
<name>A0A0S4J6C8_BODSA</name>
<evidence type="ECO:0000313" key="5">
    <source>
        <dbReference type="Proteomes" id="UP000051952"/>
    </source>
</evidence>
<dbReference type="Proteomes" id="UP000051952">
    <property type="component" value="Unassembled WGS sequence"/>
</dbReference>
<dbReference type="AlphaFoldDB" id="A0A0S4J6C8"/>
<gene>
    <name evidence="4" type="ORF">BSAL_90160</name>
</gene>
<organism evidence="4 5">
    <name type="scientific">Bodo saltans</name>
    <name type="common">Flagellated protozoan</name>
    <dbReference type="NCBI Taxonomy" id="75058"/>
    <lineage>
        <taxon>Eukaryota</taxon>
        <taxon>Discoba</taxon>
        <taxon>Euglenozoa</taxon>
        <taxon>Kinetoplastea</taxon>
        <taxon>Metakinetoplastina</taxon>
        <taxon>Eubodonida</taxon>
        <taxon>Bodonidae</taxon>
        <taxon>Bodo</taxon>
    </lineage>
</organism>
<feature type="transmembrane region" description="Helical" evidence="2">
    <location>
        <begin position="479"/>
        <end position="500"/>
    </location>
</feature>
<feature type="chain" id="PRO_5006621952" evidence="3">
    <location>
        <begin position="24"/>
        <end position="581"/>
    </location>
</feature>
<keyword evidence="3" id="KW-0732">Signal</keyword>
<keyword evidence="2" id="KW-1133">Transmembrane helix</keyword>
<protein>
    <submittedName>
        <fullName evidence="4">Membrane-associated protein, putative</fullName>
    </submittedName>
</protein>
<reference evidence="5" key="1">
    <citation type="submission" date="2015-09" db="EMBL/GenBank/DDBJ databases">
        <authorList>
            <consortium name="Pathogen Informatics"/>
        </authorList>
    </citation>
    <scope>NUCLEOTIDE SEQUENCE [LARGE SCALE GENOMIC DNA]</scope>
    <source>
        <strain evidence="5">Lake Konstanz</strain>
    </source>
</reference>
<evidence type="ECO:0000256" key="2">
    <source>
        <dbReference type="SAM" id="Phobius"/>
    </source>
</evidence>
<feature type="region of interest" description="Disordered" evidence="1">
    <location>
        <begin position="279"/>
        <end position="319"/>
    </location>
</feature>
<dbReference type="VEuPathDB" id="TriTrypDB:BSAL_90160"/>
<dbReference type="EMBL" id="CYKH01001174">
    <property type="protein sequence ID" value="CUG85579.1"/>
    <property type="molecule type" value="Genomic_DNA"/>
</dbReference>
<feature type="transmembrane region" description="Helical" evidence="2">
    <location>
        <begin position="520"/>
        <end position="542"/>
    </location>
</feature>
<accession>A0A0S4J6C8</accession>
<sequence length="581" mass="60245">MNFPSMGIVFLFVAAVVTWRGAALPQVGDLYRGGYFCGQGYTNVNIYVRSKSGSTWTALLTFNVPDSSPYCTGSYIATITGSSTTLTMAGSSWISNPCDYDFIPTFTYSIQGTTAVPVWYTALIDSVNCQQFIVGKSTLRRPCSGKKSSTSVVSLMCVTESNSWTEAQSKTVSPSFALPSVSSSPSALGSRTLSSSHSRPSVSSSVSFSLSSSTTFATQSAQLSSSTSQNLTSSHSSTSPHTESLSCSSSSSPSAAARTISVTVGSKSSLSLSASVSSVTQRPLDTASQTVPVRTETLTTSVSSSFSSPSSPSSSIATTPTSSLLISTTTSWSTTPHSHTTASNIPTSSYKTSSSVTATIATASRWTGAFASRTTTTVVLRSSTIETTQDDHHLSSYMISPFMDVGWVAVAWGNLALSVIGGFGVNAIVATLGASVQHHIGRRRLATTKSSSTTSRSSSVFATAFQVDALDPNPLTFPALGLAALMFWVPGSVLGAVALLMGDDDGAATTTIATTTTSEYVAGATALCSCLGIVVAWELLLVRRVLPQVMFTATSELQGHHNAAGTGNAAASMLHCTPSKS</sequence>
<feature type="signal peptide" evidence="3">
    <location>
        <begin position="1"/>
        <end position="23"/>
    </location>
</feature>
<feature type="region of interest" description="Disordered" evidence="1">
    <location>
        <begin position="227"/>
        <end position="253"/>
    </location>
</feature>
<feature type="compositionally biased region" description="Low complexity" evidence="1">
    <location>
        <begin position="297"/>
        <end position="319"/>
    </location>
</feature>